<evidence type="ECO:0000313" key="6">
    <source>
        <dbReference type="Proteomes" id="UP000629619"/>
    </source>
</evidence>
<evidence type="ECO:0000313" key="5">
    <source>
        <dbReference type="EMBL" id="GIF06905.1"/>
    </source>
</evidence>
<dbReference type="GO" id="GO:0010181">
    <property type="term" value="F:FMN binding"/>
    <property type="evidence" value="ECO:0007669"/>
    <property type="project" value="InterPro"/>
</dbReference>
<gene>
    <name evidence="5" type="ORF">Asi03nite_44430</name>
</gene>
<comment type="similarity">
    <text evidence="3">Belongs to the flavoredoxin family.</text>
</comment>
<reference evidence="5" key="1">
    <citation type="submission" date="2021-01" db="EMBL/GenBank/DDBJ databases">
        <title>Whole genome shotgun sequence of Actinoplanes siamensis NBRC 109076.</title>
        <authorList>
            <person name="Komaki H."/>
            <person name="Tamura T."/>
        </authorList>
    </citation>
    <scope>NUCLEOTIDE SEQUENCE</scope>
    <source>
        <strain evidence="5">NBRC 109076</strain>
    </source>
</reference>
<feature type="domain" description="Flavin reductase like" evidence="4">
    <location>
        <begin position="7"/>
        <end position="167"/>
    </location>
</feature>
<dbReference type="InterPro" id="IPR012349">
    <property type="entry name" value="Split_barrel_FMN-bd"/>
</dbReference>
<sequence length="201" mass="21982">MKIDPAILYWGTPVVLISTLNPDGSANLAPMSSAFWLGHTAVLGLGTSSHTAGNLLRTRECVLNLPSEHQVDAVDRLALTTGANPVNAWKRLAGYHHLSNKFGAAGLEPITSSTVAAPRVAQCPVAMEATLTAVHTTEFHLLTVQIQDVHVHESIRLAGHANRIDPNRWRPLIMSFQSFYGLSEQVHPSRLASIDEEHYRR</sequence>
<dbReference type="EMBL" id="BOMW01000043">
    <property type="protein sequence ID" value="GIF06905.1"/>
    <property type="molecule type" value="Genomic_DNA"/>
</dbReference>
<dbReference type="Pfam" id="PF01613">
    <property type="entry name" value="Flavin_Reduct"/>
    <property type="match status" value="1"/>
</dbReference>
<organism evidence="5 6">
    <name type="scientific">Actinoplanes siamensis</name>
    <dbReference type="NCBI Taxonomy" id="1223317"/>
    <lineage>
        <taxon>Bacteria</taxon>
        <taxon>Bacillati</taxon>
        <taxon>Actinomycetota</taxon>
        <taxon>Actinomycetes</taxon>
        <taxon>Micromonosporales</taxon>
        <taxon>Micromonosporaceae</taxon>
        <taxon>Actinoplanes</taxon>
    </lineage>
</organism>
<keyword evidence="2" id="KW-0285">Flavoprotein</keyword>
<evidence type="ECO:0000256" key="3">
    <source>
        <dbReference type="ARBA" id="ARBA00038054"/>
    </source>
</evidence>
<evidence type="ECO:0000256" key="1">
    <source>
        <dbReference type="ARBA" id="ARBA00001917"/>
    </source>
</evidence>
<evidence type="ECO:0000256" key="2">
    <source>
        <dbReference type="ARBA" id="ARBA00022630"/>
    </source>
</evidence>
<dbReference type="GO" id="GO:0016646">
    <property type="term" value="F:oxidoreductase activity, acting on the CH-NH group of donors, NAD or NADP as acceptor"/>
    <property type="evidence" value="ECO:0007669"/>
    <property type="project" value="UniProtKB-ARBA"/>
</dbReference>
<name>A0A919N9W1_9ACTN</name>
<dbReference type="PANTHER" id="PTHR43567:SF1">
    <property type="entry name" value="FLAVOREDOXIN"/>
    <property type="match status" value="1"/>
</dbReference>
<dbReference type="SMART" id="SM00903">
    <property type="entry name" value="Flavin_Reduct"/>
    <property type="match status" value="1"/>
</dbReference>
<dbReference type="PANTHER" id="PTHR43567">
    <property type="entry name" value="FLAVOREDOXIN-RELATED-RELATED"/>
    <property type="match status" value="1"/>
</dbReference>
<keyword evidence="6" id="KW-1185">Reference proteome</keyword>
<proteinExistence type="inferred from homology"/>
<evidence type="ECO:0000259" key="4">
    <source>
        <dbReference type="SMART" id="SM00903"/>
    </source>
</evidence>
<dbReference type="Proteomes" id="UP000629619">
    <property type="component" value="Unassembled WGS sequence"/>
</dbReference>
<dbReference type="InterPro" id="IPR002563">
    <property type="entry name" value="Flavin_Rdtase-like_dom"/>
</dbReference>
<dbReference type="AlphaFoldDB" id="A0A919N9W1"/>
<dbReference type="SUPFAM" id="SSF50475">
    <property type="entry name" value="FMN-binding split barrel"/>
    <property type="match status" value="1"/>
</dbReference>
<comment type="caution">
    <text evidence="5">The sequence shown here is derived from an EMBL/GenBank/DDBJ whole genome shotgun (WGS) entry which is preliminary data.</text>
</comment>
<dbReference type="InterPro" id="IPR052174">
    <property type="entry name" value="Flavoredoxin"/>
</dbReference>
<dbReference type="Gene3D" id="2.30.110.10">
    <property type="entry name" value="Electron Transport, Fmn-binding Protein, Chain A"/>
    <property type="match status" value="1"/>
</dbReference>
<protein>
    <submittedName>
        <fullName evidence="5">Flavin reductase</fullName>
    </submittedName>
</protein>
<accession>A0A919N9W1</accession>
<comment type="cofactor">
    <cofactor evidence="1">
        <name>FMN</name>
        <dbReference type="ChEBI" id="CHEBI:58210"/>
    </cofactor>
</comment>